<name>A0A8K0RPY0_9HYPO</name>
<evidence type="ECO:0000259" key="2">
    <source>
        <dbReference type="Pfam" id="PF20521"/>
    </source>
</evidence>
<sequence length="218" mass="24417">MATDTRANPSALRKFNQATVAYLIPALLVVLNVLRTYESNEFNIAAGVYLLFSSLYNDEEPANPEPKKIGSEREKASNKSRRLLATFGACIVLLFGLEPVFNRVADLCFELFHSGEPFEQTFLNGYAGQDQEIRYQFRAVRSDRCIPDQSMIVGAIDHHIKTHGCKLRQTECLDLTETFSGFLLIGPTRAFDMNLYCGPTLSFNTICDGEDRDSQVGI</sequence>
<organism evidence="3 4">
    <name type="scientific">Fusarium tricinctum</name>
    <dbReference type="NCBI Taxonomy" id="61284"/>
    <lineage>
        <taxon>Eukaryota</taxon>
        <taxon>Fungi</taxon>
        <taxon>Dikarya</taxon>
        <taxon>Ascomycota</taxon>
        <taxon>Pezizomycotina</taxon>
        <taxon>Sordariomycetes</taxon>
        <taxon>Hypocreomycetidae</taxon>
        <taxon>Hypocreales</taxon>
        <taxon>Nectriaceae</taxon>
        <taxon>Fusarium</taxon>
        <taxon>Fusarium tricinctum species complex</taxon>
    </lineage>
</organism>
<dbReference type="Proteomes" id="UP000813427">
    <property type="component" value="Unassembled WGS sequence"/>
</dbReference>
<accession>A0A8K0RPY0</accession>
<feature type="transmembrane region" description="Helical" evidence="1">
    <location>
        <begin position="83"/>
        <end position="101"/>
    </location>
</feature>
<keyword evidence="1" id="KW-0472">Membrane</keyword>
<dbReference type="OrthoDB" id="5059029at2759"/>
<evidence type="ECO:0000313" key="4">
    <source>
        <dbReference type="Proteomes" id="UP000813427"/>
    </source>
</evidence>
<gene>
    <name evidence="3" type="ORF">BKA59DRAFT_488306</name>
</gene>
<evidence type="ECO:0000256" key="1">
    <source>
        <dbReference type="SAM" id="Phobius"/>
    </source>
</evidence>
<dbReference type="Pfam" id="PF20521">
    <property type="entry name" value="DUF6736"/>
    <property type="match status" value="1"/>
</dbReference>
<comment type="caution">
    <text evidence="3">The sequence shown here is derived from an EMBL/GenBank/DDBJ whole genome shotgun (WGS) entry which is preliminary data.</text>
</comment>
<feature type="domain" description="Secreted protein CSS2 C-terminal" evidence="2">
    <location>
        <begin position="127"/>
        <end position="196"/>
    </location>
</feature>
<feature type="transmembrane region" description="Helical" evidence="1">
    <location>
        <begin position="15"/>
        <end position="34"/>
    </location>
</feature>
<dbReference type="InterPro" id="IPR046624">
    <property type="entry name" value="CSS2_C"/>
</dbReference>
<dbReference type="AlphaFoldDB" id="A0A8K0RPY0"/>
<protein>
    <recommendedName>
        <fullName evidence="2">Secreted protein CSS2 C-terminal domain-containing protein</fullName>
    </recommendedName>
</protein>
<keyword evidence="4" id="KW-1185">Reference proteome</keyword>
<dbReference type="EMBL" id="JAGPXF010000008">
    <property type="protein sequence ID" value="KAH7233569.1"/>
    <property type="molecule type" value="Genomic_DNA"/>
</dbReference>
<keyword evidence="1" id="KW-1133">Transmembrane helix</keyword>
<reference evidence="3" key="1">
    <citation type="journal article" date="2021" name="Nat. Commun.">
        <title>Genetic determinants of endophytism in the Arabidopsis root mycobiome.</title>
        <authorList>
            <person name="Mesny F."/>
            <person name="Miyauchi S."/>
            <person name="Thiergart T."/>
            <person name="Pickel B."/>
            <person name="Atanasova L."/>
            <person name="Karlsson M."/>
            <person name="Huettel B."/>
            <person name="Barry K.W."/>
            <person name="Haridas S."/>
            <person name="Chen C."/>
            <person name="Bauer D."/>
            <person name="Andreopoulos W."/>
            <person name="Pangilinan J."/>
            <person name="LaButti K."/>
            <person name="Riley R."/>
            <person name="Lipzen A."/>
            <person name="Clum A."/>
            <person name="Drula E."/>
            <person name="Henrissat B."/>
            <person name="Kohler A."/>
            <person name="Grigoriev I.V."/>
            <person name="Martin F.M."/>
            <person name="Hacquard S."/>
        </authorList>
    </citation>
    <scope>NUCLEOTIDE SEQUENCE</scope>
    <source>
        <strain evidence="3">MPI-SDFR-AT-0068</strain>
    </source>
</reference>
<evidence type="ECO:0000313" key="3">
    <source>
        <dbReference type="EMBL" id="KAH7233569.1"/>
    </source>
</evidence>
<proteinExistence type="predicted"/>
<keyword evidence="1" id="KW-0812">Transmembrane</keyword>